<feature type="compositionally biased region" description="Basic and acidic residues" evidence="1">
    <location>
        <begin position="466"/>
        <end position="478"/>
    </location>
</feature>
<accession>A0A7S1TRP6</accession>
<feature type="region of interest" description="Disordered" evidence="1">
    <location>
        <begin position="466"/>
        <end position="488"/>
    </location>
</feature>
<dbReference type="AlphaFoldDB" id="A0A7S1TRP6"/>
<evidence type="ECO:0000313" key="3">
    <source>
        <dbReference type="EMBL" id="CAD9244836.1"/>
    </source>
</evidence>
<organism evidence="3">
    <name type="scientific">Phaeomonas parva</name>
    <dbReference type="NCBI Taxonomy" id="124430"/>
    <lineage>
        <taxon>Eukaryota</taxon>
        <taxon>Sar</taxon>
        <taxon>Stramenopiles</taxon>
        <taxon>Ochrophyta</taxon>
        <taxon>Pinguiophyceae</taxon>
        <taxon>Pinguiochrysidales</taxon>
        <taxon>Pinguiochrysidaceae</taxon>
        <taxon>Phaeomonas</taxon>
    </lineage>
</organism>
<dbReference type="InterPro" id="IPR052608">
    <property type="entry name" value="U-box_domain_protein"/>
</dbReference>
<feature type="compositionally biased region" description="Basic and acidic residues" evidence="1">
    <location>
        <begin position="588"/>
        <end position="636"/>
    </location>
</feature>
<feature type="compositionally biased region" description="Low complexity" evidence="1">
    <location>
        <begin position="479"/>
        <end position="488"/>
    </location>
</feature>
<name>A0A7S1TRP6_9STRA</name>
<gene>
    <name evidence="3" type="ORF">PPAR1163_LOCUS3184</name>
</gene>
<dbReference type="SMART" id="SM00504">
    <property type="entry name" value="Ubox"/>
    <property type="match status" value="1"/>
</dbReference>
<dbReference type="GO" id="GO:0016567">
    <property type="term" value="P:protein ubiquitination"/>
    <property type="evidence" value="ECO:0007669"/>
    <property type="project" value="InterPro"/>
</dbReference>
<dbReference type="Gene3D" id="3.30.40.10">
    <property type="entry name" value="Zinc/RING finger domain, C3HC4 (zinc finger)"/>
    <property type="match status" value="1"/>
</dbReference>
<dbReference type="InterPro" id="IPR013083">
    <property type="entry name" value="Znf_RING/FYVE/PHD"/>
</dbReference>
<feature type="compositionally biased region" description="Basic and acidic residues" evidence="1">
    <location>
        <begin position="689"/>
        <end position="700"/>
    </location>
</feature>
<dbReference type="SUPFAM" id="SSF57850">
    <property type="entry name" value="RING/U-box"/>
    <property type="match status" value="1"/>
</dbReference>
<dbReference type="InterPro" id="IPR003613">
    <property type="entry name" value="Ubox_domain"/>
</dbReference>
<feature type="domain" description="U-box" evidence="2">
    <location>
        <begin position="730"/>
        <end position="793"/>
    </location>
</feature>
<protein>
    <recommendedName>
        <fullName evidence="2">U-box domain-containing protein</fullName>
    </recommendedName>
</protein>
<proteinExistence type="predicted"/>
<feature type="region of interest" description="Disordered" evidence="1">
    <location>
        <begin position="675"/>
        <end position="725"/>
    </location>
</feature>
<dbReference type="PANTHER" id="PTHR45958">
    <property type="entry name" value="RING-TYPE E3 UBIQUITIN TRANSFERASE"/>
    <property type="match status" value="1"/>
</dbReference>
<feature type="region of interest" description="Disordered" evidence="1">
    <location>
        <begin position="585"/>
        <end position="636"/>
    </location>
</feature>
<dbReference type="EMBL" id="HBGJ01005237">
    <property type="protein sequence ID" value="CAD9244836.1"/>
    <property type="molecule type" value="Transcribed_RNA"/>
</dbReference>
<evidence type="ECO:0000259" key="2">
    <source>
        <dbReference type="SMART" id="SM00504"/>
    </source>
</evidence>
<dbReference type="Pfam" id="PF04564">
    <property type="entry name" value="U-box"/>
    <property type="match status" value="1"/>
</dbReference>
<feature type="compositionally biased region" description="Basic residues" evidence="1">
    <location>
        <begin position="675"/>
        <end position="688"/>
    </location>
</feature>
<evidence type="ECO:0000256" key="1">
    <source>
        <dbReference type="SAM" id="MobiDB-lite"/>
    </source>
</evidence>
<dbReference type="GO" id="GO:0004842">
    <property type="term" value="F:ubiquitin-protein transferase activity"/>
    <property type="evidence" value="ECO:0007669"/>
    <property type="project" value="InterPro"/>
</dbReference>
<reference evidence="3" key="1">
    <citation type="submission" date="2021-01" db="EMBL/GenBank/DDBJ databases">
        <authorList>
            <person name="Corre E."/>
            <person name="Pelletier E."/>
            <person name="Niang G."/>
            <person name="Scheremetjew M."/>
            <person name="Finn R."/>
            <person name="Kale V."/>
            <person name="Holt S."/>
            <person name="Cochrane G."/>
            <person name="Meng A."/>
            <person name="Brown T."/>
            <person name="Cohen L."/>
        </authorList>
    </citation>
    <scope>NUCLEOTIDE SEQUENCE</scope>
    <source>
        <strain evidence="3">CCMP2877</strain>
    </source>
</reference>
<sequence>MSKKKTKLNAKWQLDAAMLSRPVDLTALLSLSQTAPEQFFEDNVAHLLVSKLLNNADERRSDKDTKLDVLTILGNLATMKERRYKDEIRMVLQGVNKWFDDYLFSEEVRPNAAGALGNGEDGGDVGARVSLTKHEPELHKAMLVLLARCFDYKLKTEDLLELTGDNRILALEVIVSLLEEGETYTTELTQRQAPGGGSGPAQWEHQLVCMRHERPLILQMCRLLRGFTHPSTYFTGSRRVSEGKDEEYDVEEFSKEMASLLQITVRSQLVEKLSVALHDVLFQDDVLDDGDEDYGAERSDPYGSLLCESDHLAVAAIHEYLQNLYTYAAESTSIFRQHILTETLLIPRLILPYLDRCAAHAELLCLKSARETQNIGADNAEAVAEVSALALEYPALAQGIATSLRTLVIASFRAPPTRFVLGLLRRLNPTASLLRAGAFVAHHDYLLTLVCLVNVNMGALDLSTRDSEDAKAGDKGGDDATPGAGNDDFFGDGSDGIAEAYYAKMLLNQLRSVVGRMSDERKHRVLDRLRNSSAMPVMRDTPSFAAVQIILEDAELGGDAALAKELAGEEDDRANTPNFGETMAFRRSRSEAKAASLDRVREQEAKVRDEEMERERERELAMQQRLEQEAKATAESKEKLDFRLLGDLPPIEQTRARERVNVDLVVPELDKKTKLRIRKPKKEKRRRERGSSSKADEGAKDVGGAAANSPEPPSRDGSAGGDALGDMPREYACAINGHMMKDPVRTPAGKVFERETIMLWLQTRGSICPITGDPLTPDDLSADIDLRQNIMRWQISNLLHHNKESEAEDPYDF</sequence>
<dbReference type="PANTHER" id="PTHR45958:SF18">
    <property type="entry name" value="U-BOX DOMAIN-CONTAINING PROTEIN"/>
    <property type="match status" value="1"/>
</dbReference>